<evidence type="ECO:0000259" key="7">
    <source>
        <dbReference type="Pfam" id="PF04349"/>
    </source>
</evidence>
<dbReference type="InterPro" id="IPR013783">
    <property type="entry name" value="Ig-like_fold"/>
</dbReference>
<dbReference type="PANTHER" id="PTHR30504">
    <property type="entry name" value="GLUCANS BIOSYNTHESIS PROTEIN"/>
    <property type="match status" value="1"/>
</dbReference>
<dbReference type="Gene3D" id="2.60.40.10">
    <property type="entry name" value="Immunoglobulins"/>
    <property type="match status" value="1"/>
</dbReference>
<evidence type="ECO:0000256" key="6">
    <source>
        <dbReference type="SAM" id="SignalP"/>
    </source>
</evidence>
<dbReference type="InterPro" id="IPR007444">
    <property type="entry name" value="Glucan_biosyn_MdoG_C"/>
</dbReference>
<sequence length="529" mass="57606">MITRRVMTALGLLALSPLAGRALAAPGGPRLGAPEPMDFDRLKDLARTLRDRPYTPPPEAPASAALDALTYGPLQEIRYPPGRALYADSPYPVTFFHLGNFFRHPVKVYALEGGQARAVIYTHDLFTYPSGNPAKDVPDGAGFAGFRFQKAPAGQSGDDGDWLAFLGASYFRAAGDGEQYGASARGIAIDTAPGPGKTEEFPVFTRFYVSPAAEGAVTVLALLEGPSLTGAYRFVARKAPHVVIDVACTLYMRRTVERFGLAPLTSMLWYSEGMSRFLASDWRTEVHDSDGLLMQTGAGELIWRPLNNPPRLSVSAFADRSPRGFGLLQRDRAFDHYIDDGFEENRPDIWVEPQGDWGQGSVQLVEIPTHQETDDNIVALWVPADPPTAGTDRSFAYRLRWTAAEPVATDLARCVATRATKGSWLAEADRKPGRANLVRQFVLEFEGAALAGLDPEKAEVALTLSRGSAAEVGATSAPYGKPSPWRVFLKVYAEGPEPVEMRLQLKSGGRLLSETWAYRYDPEAPGTVL</sequence>
<dbReference type="Proteomes" id="UP000012488">
    <property type="component" value="Chromosome"/>
</dbReference>
<comment type="subcellular location">
    <subcellularLocation>
        <location evidence="1">Periplasm</location>
    </subcellularLocation>
</comment>
<evidence type="ECO:0000256" key="2">
    <source>
        <dbReference type="ARBA" id="ARBA00005001"/>
    </source>
</evidence>
<dbReference type="InterPro" id="IPR011013">
    <property type="entry name" value="Gal_mutarotase_sf_dom"/>
</dbReference>
<dbReference type="UniPathway" id="UPA00637"/>
<dbReference type="OrthoDB" id="9777817at2"/>
<keyword evidence="5" id="KW-0574">Periplasm</keyword>
<dbReference type="InterPro" id="IPR014718">
    <property type="entry name" value="GH-type_carb-bd"/>
</dbReference>
<evidence type="ECO:0000256" key="1">
    <source>
        <dbReference type="ARBA" id="ARBA00004418"/>
    </source>
</evidence>
<dbReference type="Gene3D" id="2.70.98.10">
    <property type="match status" value="1"/>
</dbReference>
<dbReference type="InterPro" id="IPR014438">
    <property type="entry name" value="Glucan_biosyn_MdoG/MdoD"/>
</dbReference>
<protein>
    <submittedName>
        <fullName evidence="8">Glucan biosynthesis protein</fullName>
    </submittedName>
</protein>
<accession>A0A6B9FTT0</accession>
<dbReference type="RefSeq" id="WP_039893219.1">
    <property type="nucleotide sequence ID" value="NZ_CP043538.1"/>
</dbReference>
<dbReference type="GO" id="GO:0003824">
    <property type="term" value="F:catalytic activity"/>
    <property type="evidence" value="ECO:0007669"/>
    <property type="project" value="InterPro"/>
</dbReference>
<keyword evidence="4 6" id="KW-0732">Signal</keyword>
<evidence type="ECO:0000313" key="8">
    <source>
        <dbReference type="EMBL" id="QGY05156.1"/>
    </source>
</evidence>
<dbReference type="SUPFAM" id="SSF81296">
    <property type="entry name" value="E set domains"/>
    <property type="match status" value="1"/>
</dbReference>
<evidence type="ECO:0000256" key="5">
    <source>
        <dbReference type="ARBA" id="ARBA00022764"/>
    </source>
</evidence>
<dbReference type="SUPFAM" id="SSF74650">
    <property type="entry name" value="Galactose mutarotase-like"/>
    <property type="match status" value="1"/>
</dbReference>
<reference evidence="8 9" key="1">
    <citation type="journal article" date="2012" name="Genet. Mol. Biol.">
        <title>Analysis of 16S rRNA and mxaF genes revealing insights into Methylobacterium niche-specific plant association.</title>
        <authorList>
            <person name="Dourado M.N."/>
            <person name="Andreote F.D."/>
            <person name="Dini-Andreote F."/>
            <person name="Conti R."/>
            <person name="Araujo J.M."/>
            <person name="Araujo W.L."/>
        </authorList>
    </citation>
    <scope>NUCLEOTIDE SEQUENCE [LARGE SCALE GENOMIC DNA]</scope>
    <source>
        <strain evidence="8 9">SR1.6/6</strain>
    </source>
</reference>
<name>A0A6B9FTT0_9HYPH</name>
<reference evidence="8 9" key="2">
    <citation type="journal article" date="2013" name="Genome Announc.">
        <title>Draft Genome Sequence of Methylobacterium mesophilicum Strain SR1.6/6, Isolated from Citrus sinensis.</title>
        <authorList>
            <person name="Marinho Almeida D."/>
            <person name="Dini-Andreote F."/>
            <person name="Camargo Neves A.A."/>
            <person name="Juca Ramos R.T."/>
            <person name="Andreote F.D."/>
            <person name="Carneiro A.R."/>
            <person name="Oliveira de Souza Lima A."/>
            <person name="Caracciolo Gomes de Sa P.H."/>
            <person name="Ribeiro Barbosa M.S."/>
            <person name="Araujo W.L."/>
            <person name="Silva A."/>
        </authorList>
    </citation>
    <scope>NUCLEOTIDE SEQUENCE [LARGE SCALE GENOMIC DNA]</scope>
    <source>
        <strain evidence="8 9">SR1.6/6</strain>
    </source>
</reference>
<gene>
    <name evidence="8" type="ORF">MMSR116_27110</name>
</gene>
<dbReference type="KEGG" id="mmes:MMSR116_27110"/>
<dbReference type="GO" id="GO:0051274">
    <property type="term" value="P:beta-glucan biosynthetic process"/>
    <property type="evidence" value="ECO:0007669"/>
    <property type="project" value="TreeGrafter"/>
</dbReference>
<dbReference type="AlphaFoldDB" id="A0A6B9FTT0"/>
<proteinExistence type="inferred from homology"/>
<feature type="signal peptide" evidence="6">
    <location>
        <begin position="1"/>
        <end position="24"/>
    </location>
</feature>
<dbReference type="InterPro" id="IPR014756">
    <property type="entry name" value="Ig_E-set"/>
</dbReference>
<dbReference type="Pfam" id="PF04349">
    <property type="entry name" value="MdoG"/>
    <property type="match status" value="1"/>
</dbReference>
<feature type="domain" description="Glucan biosynthesis periplasmic MdoG C-terminal" evidence="7">
    <location>
        <begin position="38"/>
        <end position="520"/>
    </location>
</feature>
<organism evidence="8 9">
    <name type="scientific">Methylobacterium mesophilicum SR1.6/6</name>
    <dbReference type="NCBI Taxonomy" id="908290"/>
    <lineage>
        <taxon>Bacteria</taxon>
        <taxon>Pseudomonadati</taxon>
        <taxon>Pseudomonadota</taxon>
        <taxon>Alphaproteobacteria</taxon>
        <taxon>Hyphomicrobiales</taxon>
        <taxon>Methylobacteriaceae</taxon>
        <taxon>Methylobacterium</taxon>
    </lineage>
</organism>
<dbReference type="GO" id="GO:0030246">
    <property type="term" value="F:carbohydrate binding"/>
    <property type="evidence" value="ECO:0007669"/>
    <property type="project" value="InterPro"/>
</dbReference>
<dbReference type="GO" id="GO:0030288">
    <property type="term" value="C:outer membrane-bounded periplasmic space"/>
    <property type="evidence" value="ECO:0007669"/>
    <property type="project" value="TreeGrafter"/>
</dbReference>
<dbReference type="EMBL" id="CP043538">
    <property type="protein sequence ID" value="QGY05156.1"/>
    <property type="molecule type" value="Genomic_DNA"/>
</dbReference>
<feature type="chain" id="PRO_5025675318" evidence="6">
    <location>
        <begin position="25"/>
        <end position="529"/>
    </location>
</feature>
<comment type="pathway">
    <text evidence="2">Glycan metabolism; osmoregulated periplasmic glucan (OPG) biosynthesis.</text>
</comment>
<comment type="similarity">
    <text evidence="3">Belongs to the OpgD/OpgG family.</text>
</comment>
<dbReference type="PIRSF" id="PIRSF006281">
    <property type="entry name" value="MdoG"/>
    <property type="match status" value="1"/>
</dbReference>
<evidence type="ECO:0000256" key="4">
    <source>
        <dbReference type="ARBA" id="ARBA00022729"/>
    </source>
</evidence>
<evidence type="ECO:0000256" key="3">
    <source>
        <dbReference type="ARBA" id="ARBA00009284"/>
    </source>
</evidence>
<dbReference type="PANTHER" id="PTHR30504:SF3">
    <property type="entry name" value="GLUCANS BIOSYNTHESIS PROTEIN D"/>
    <property type="match status" value="1"/>
</dbReference>
<evidence type="ECO:0000313" key="9">
    <source>
        <dbReference type="Proteomes" id="UP000012488"/>
    </source>
</evidence>